<organism evidence="9 10">
    <name type="scientific">Nocardiopsis ansamitocini</name>
    <dbReference type="NCBI Taxonomy" id="1670832"/>
    <lineage>
        <taxon>Bacteria</taxon>
        <taxon>Bacillati</taxon>
        <taxon>Actinomycetota</taxon>
        <taxon>Actinomycetes</taxon>
        <taxon>Streptosporangiales</taxon>
        <taxon>Nocardiopsidaceae</taxon>
        <taxon>Nocardiopsis</taxon>
    </lineage>
</organism>
<feature type="transmembrane region" description="Helical" evidence="8">
    <location>
        <begin position="72"/>
        <end position="91"/>
    </location>
</feature>
<comment type="caution">
    <text evidence="9">The sequence shown here is derived from an EMBL/GenBank/DDBJ whole genome shotgun (WGS) entry which is preliminary data.</text>
</comment>
<keyword evidence="7 8" id="KW-0472">Membrane</keyword>
<evidence type="ECO:0000256" key="7">
    <source>
        <dbReference type="ARBA" id="ARBA00023136"/>
    </source>
</evidence>
<feature type="transmembrane region" description="Helical" evidence="8">
    <location>
        <begin position="43"/>
        <end position="60"/>
    </location>
</feature>
<accession>A0A9W6P8A3</accession>
<gene>
    <name evidence="9" type="ORF">Nans01_33410</name>
</gene>
<feature type="transmembrane region" description="Helical" evidence="8">
    <location>
        <begin position="126"/>
        <end position="151"/>
    </location>
</feature>
<evidence type="ECO:0000256" key="4">
    <source>
        <dbReference type="ARBA" id="ARBA00022475"/>
    </source>
</evidence>
<keyword evidence="6 8" id="KW-1133">Transmembrane helix</keyword>
<sequence length="240" mass="24649">MSDLVFVLIAGTAVLLGALVQSGAGLGLGLIAAPVVSMLDPSLMPGSMLVATAVLPMLTIGSEWRHVDFRGVSWALAGRMVGTVAGVWVVAVLSPRTLGIAVGILVLVAVALTVSTVRLRPTPRTLSVAGTISGVTGTATSIGGPPIALVYQHETGPRVRATLGGYFIVGALVSLVALAVGGQLQLRELLVGCVFVPFTIAGFLLARPLRRFLDGPCLRWTLLVLITASGTVLLVRSLLA</sequence>
<dbReference type="InterPro" id="IPR002781">
    <property type="entry name" value="TM_pro_TauE-like"/>
</dbReference>
<comment type="subcellular location">
    <subcellularLocation>
        <location evidence="1 8">Cell membrane</location>
        <topology evidence="1 8">Multi-pass membrane protein</topology>
    </subcellularLocation>
</comment>
<keyword evidence="4 8" id="KW-1003">Cell membrane</keyword>
<dbReference type="GO" id="GO:0005886">
    <property type="term" value="C:plasma membrane"/>
    <property type="evidence" value="ECO:0007669"/>
    <property type="project" value="UniProtKB-SubCell"/>
</dbReference>
<evidence type="ECO:0000313" key="10">
    <source>
        <dbReference type="Proteomes" id="UP001165092"/>
    </source>
</evidence>
<evidence type="ECO:0000313" key="9">
    <source>
        <dbReference type="EMBL" id="GLU48990.1"/>
    </source>
</evidence>
<keyword evidence="10" id="KW-1185">Reference proteome</keyword>
<dbReference type="PANTHER" id="PTHR30269:SF37">
    <property type="entry name" value="MEMBRANE TRANSPORTER PROTEIN"/>
    <property type="match status" value="1"/>
</dbReference>
<dbReference type="RefSeq" id="WP_285760447.1">
    <property type="nucleotide sequence ID" value="NZ_BSQG01000005.1"/>
</dbReference>
<dbReference type="EMBL" id="BSQG01000005">
    <property type="protein sequence ID" value="GLU48990.1"/>
    <property type="molecule type" value="Genomic_DNA"/>
</dbReference>
<name>A0A9W6P8A3_9ACTN</name>
<comment type="similarity">
    <text evidence="2 8">Belongs to the 4-toluene sulfonate uptake permease (TSUP) (TC 2.A.102) family.</text>
</comment>
<keyword evidence="3" id="KW-0813">Transport</keyword>
<feature type="transmembrane region" description="Helical" evidence="8">
    <location>
        <begin position="218"/>
        <end position="239"/>
    </location>
</feature>
<feature type="transmembrane region" description="Helical" evidence="8">
    <location>
        <begin position="97"/>
        <end position="114"/>
    </location>
</feature>
<feature type="transmembrane region" description="Helical" evidence="8">
    <location>
        <begin position="189"/>
        <end position="206"/>
    </location>
</feature>
<keyword evidence="5 8" id="KW-0812">Transmembrane</keyword>
<evidence type="ECO:0000256" key="6">
    <source>
        <dbReference type="ARBA" id="ARBA00022989"/>
    </source>
</evidence>
<evidence type="ECO:0000256" key="3">
    <source>
        <dbReference type="ARBA" id="ARBA00022448"/>
    </source>
</evidence>
<evidence type="ECO:0000256" key="8">
    <source>
        <dbReference type="RuleBase" id="RU363041"/>
    </source>
</evidence>
<dbReference type="AlphaFoldDB" id="A0A9W6P8A3"/>
<dbReference type="InterPro" id="IPR052017">
    <property type="entry name" value="TSUP"/>
</dbReference>
<evidence type="ECO:0000256" key="2">
    <source>
        <dbReference type="ARBA" id="ARBA00009142"/>
    </source>
</evidence>
<evidence type="ECO:0000256" key="5">
    <source>
        <dbReference type="ARBA" id="ARBA00022692"/>
    </source>
</evidence>
<dbReference type="Proteomes" id="UP001165092">
    <property type="component" value="Unassembled WGS sequence"/>
</dbReference>
<dbReference type="Pfam" id="PF01925">
    <property type="entry name" value="TauE"/>
    <property type="match status" value="1"/>
</dbReference>
<reference evidence="9" key="1">
    <citation type="submission" date="2023-02" db="EMBL/GenBank/DDBJ databases">
        <title>Nocardiopsis ansamitocini NBRC 112285.</title>
        <authorList>
            <person name="Ichikawa N."/>
            <person name="Sato H."/>
            <person name="Tonouchi N."/>
        </authorList>
    </citation>
    <scope>NUCLEOTIDE SEQUENCE</scope>
    <source>
        <strain evidence="9">NBRC 112285</strain>
    </source>
</reference>
<dbReference type="PANTHER" id="PTHR30269">
    <property type="entry name" value="TRANSMEMBRANE PROTEIN YFCA"/>
    <property type="match status" value="1"/>
</dbReference>
<evidence type="ECO:0000256" key="1">
    <source>
        <dbReference type="ARBA" id="ARBA00004651"/>
    </source>
</evidence>
<protein>
    <recommendedName>
        <fullName evidence="8">Probable membrane transporter protein</fullName>
    </recommendedName>
</protein>
<proteinExistence type="inferred from homology"/>
<feature type="transmembrane region" description="Helical" evidence="8">
    <location>
        <begin position="163"/>
        <end position="182"/>
    </location>
</feature>